<name>A0A9J6FT97_HAELO</name>
<feature type="compositionally biased region" description="Acidic residues" evidence="1">
    <location>
        <begin position="102"/>
        <end position="117"/>
    </location>
</feature>
<dbReference type="OMA" id="VMSDMQR"/>
<gene>
    <name evidence="3" type="ORF">HPB48_022449</name>
</gene>
<protein>
    <recommendedName>
        <fullName evidence="5">Secreted protein</fullName>
    </recommendedName>
</protein>
<organism evidence="3 4">
    <name type="scientific">Haemaphysalis longicornis</name>
    <name type="common">Bush tick</name>
    <dbReference type="NCBI Taxonomy" id="44386"/>
    <lineage>
        <taxon>Eukaryota</taxon>
        <taxon>Metazoa</taxon>
        <taxon>Ecdysozoa</taxon>
        <taxon>Arthropoda</taxon>
        <taxon>Chelicerata</taxon>
        <taxon>Arachnida</taxon>
        <taxon>Acari</taxon>
        <taxon>Parasitiformes</taxon>
        <taxon>Ixodida</taxon>
        <taxon>Ixodoidea</taxon>
        <taxon>Ixodidae</taxon>
        <taxon>Haemaphysalinae</taxon>
        <taxon>Haemaphysalis</taxon>
    </lineage>
</organism>
<feature type="signal peptide" evidence="2">
    <location>
        <begin position="1"/>
        <end position="23"/>
    </location>
</feature>
<evidence type="ECO:0000256" key="2">
    <source>
        <dbReference type="SAM" id="SignalP"/>
    </source>
</evidence>
<evidence type="ECO:0000256" key="1">
    <source>
        <dbReference type="SAM" id="MobiDB-lite"/>
    </source>
</evidence>
<evidence type="ECO:0000313" key="3">
    <source>
        <dbReference type="EMBL" id="KAH9369358.1"/>
    </source>
</evidence>
<sequence length="418" mass="45474">MEKKGIGLLFLLVVAATAPIIRAAPAGLFGPDNVPISIKLPDSEELVKTDVPGQSAIPECLKTQDGVTETENGLVVPAEAFTLCARKELGRLQTELKPTTPEPEDSSEEEQPEEDDIPPPAKPAAKEEKKEEPEPPKEKAPAPPKEEKPFFPEAPKIPDLTSITDAFTKTKPIDKNPTILGDVVKVLQVIFDFKRVMSDMQRILHGDIKGVLQEYPGRARGFFRMVHSLPSRFSSARDTVEEVQKETEDPEYAGTLSDLNKYLSSAGESSRDLPNALSLVSTLDTLRSIAARLHNRVTSAFTTKRAADQSGFLSGRSRSGVMDDIKDIFLTIPDTFRSYARRSKLNGGPGIFSPSPVSPLSPWSPLNPLSPISPISQISRLTPGDPLGPVSKAQVGAVDAISRRLTDLFNPRKGARDQ</sequence>
<comment type="caution">
    <text evidence="3">The sequence shown here is derived from an EMBL/GenBank/DDBJ whole genome shotgun (WGS) entry which is preliminary data.</text>
</comment>
<keyword evidence="2" id="KW-0732">Signal</keyword>
<dbReference type="AlphaFoldDB" id="A0A9J6FT97"/>
<dbReference type="EMBL" id="JABSTR010000005">
    <property type="protein sequence ID" value="KAH9369358.1"/>
    <property type="molecule type" value="Genomic_DNA"/>
</dbReference>
<accession>A0A9J6FT97</accession>
<feature type="compositionally biased region" description="Basic and acidic residues" evidence="1">
    <location>
        <begin position="124"/>
        <end position="150"/>
    </location>
</feature>
<keyword evidence="4" id="KW-1185">Reference proteome</keyword>
<dbReference type="OrthoDB" id="6496139at2759"/>
<proteinExistence type="predicted"/>
<evidence type="ECO:0008006" key="5">
    <source>
        <dbReference type="Google" id="ProtNLM"/>
    </source>
</evidence>
<dbReference type="Proteomes" id="UP000821853">
    <property type="component" value="Chromosome 3"/>
</dbReference>
<evidence type="ECO:0000313" key="4">
    <source>
        <dbReference type="Proteomes" id="UP000821853"/>
    </source>
</evidence>
<feature type="region of interest" description="Disordered" evidence="1">
    <location>
        <begin position="92"/>
        <end position="158"/>
    </location>
</feature>
<reference evidence="3 4" key="1">
    <citation type="journal article" date="2020" name="Cell">
        <title>Large-Scale Comparative Analyses of Tick Genomes Elucidate Their Genetic Diversity and Vector Capacities.</title>
        <authorList>
            <consortium name="Tick Genome and Microbiome Consortium (TIGMIC)"/>
            <person name="Jia N."/>
            <person name="Wang J."/>
            <person name="Shi W."/>
            <person name="Du L."/>
            <person name="Sun Y."/>
            <person name="Zhan W."/>
            <person name="Jiang J.F."/>
            <person name="Wang Q."/>
            <person name="Zhang B."/>
            <person name="Ji P."/>
            <person name="Bell-Sakyi L."/>
            <person name="Cui X.M."/>
            <person name="Yuan T.T."/>
            <person name="Jiang B.G."/>
            <person name="Yang W.F."/>
            <person name="Lam T.T."/>
            <person name="Chang Q.C."/>
            <person name="Ding S.J."/>
            <person name="Wang X.J."/>
            <person name="Zhu J.G."/>
            <person name="Ruan X.D."/>
            <person name="Zhao L."/>
            <person name="Wei J.T."/>
            <person name="Ye R.Z."/>
            <person name="Que T.C."/>
            <person name="Du C.H."/>
            <person name="Zhou Y.H."/>
            <person name="Cheng J.X."/>
            <person name="Dai P.F."/>
            <person name="Guo W.B."/>
            <person name="Han X.H."/>
            <person name="Huang E.J."/>
            <person name="Li L.F."/>
            <person name="Wei W."/>
            <person name="Gao Y.C."/>
            <person name="Liu J.Z."/>
            <person name="Shao H.Z."/>
            <person name="Wang X."/>
            <person name="Wang C.C."/>
            <person name="Yang T.C."/>
            <person name="Huo Q.B."/>
            <person name="Li W."/>
            <person name="Chen H.Y."/>
            <person name="Chen S.E."/>
            <person name="Zhou L.G."/>
            <person name="Ni X.B."/>
            <person name="Tian J.H."/>
            <person name="Sheng Y."/>
            <person name="Liu T."/>
            <person name="Pan Y.S."/>
            <person name="Xia L.Y."/>
            <person name="Li J."/>
            <person name="Zhao F."/>
            <person name="Cao W.C."/>
        </authorList>
    </citation>
    <scope>NUCLEOTIDE SEQUENCE [LARGE SCALE GENOMIC DNA]</scope>
    <source>
        <strain evidence="3">HaeL-2018</strain>
    </source>
</reference>
<dbReference type="VEuPathDB" id="VectorBase:HLOH_061500"/>
<feature type="chain" id="PRO_5039925447" description="Secreted protein" evidence="2">
    <location>
        <begin position="24"/>
        <end position="418"/>
    </location>
</feature>